<organism evidence="1 2">
    <name type="scientific">Periconia digitata</name>
    <dbReference type="NCBI Taxonomy" id="1303443"/>
    <lineage>
        <taxon>Eukaryota</taxon>
        <taxon>Fungi</taxon>
        <taxon>Dikarya</taxon>
        <taxon>Ascomycota</taxon>
        <taxon>Pezizomycotina</taxon>
        <taxon>Dothideomycetes</taxon>
        <taxon>Pleosporomycetidae</taxon>
        <taxon>Pleosporales</taxon>
        <taxon>Massarineae</taxon>
        <taxon>Periconiaceae</taxon>
        <taxon>Periconia</taxon>
    </lineage>
</organism>
<gene>
    <name evidence="1" type="ORF">PDIGIT_LOCUS11658</name>
</gene>
<dbReference type="Proteomes" id="UP001152607">
    <property type="component" value="Unassembled WGS sequence"/>
</dbReference>
<sequence length="176" mass="19641">MTLVTSYQHLMTKKPPLSCYSFHPTSVLPLSVLVDQPRTIDAIIQPGHGPGLLPPLELHVRNTRLLHEHHIRTDDDASSMHQCHCDNQCTCNRIGLVFHLEYEPLKLVAPFQKLMAASQSHLVRGVSSHKTNNPNQGSVSSAFNSAISNIQMLFPLTVRLSPPVNPLVPHYRDGYN</sequence>
<comment type="caution">
    <text evidence="1">The sequence shown here is derived from an EMBL/GenBank/DDBJ whole genome shotgun (WGS) entry which is preliminary data.</text>
</comment>
<protein>
    <submittedName>
        <fullName evidence="1">Uncharacterized protein</fullName>
    </submittedName>
</protein>
<evidence type="ECO:0000313" key="1">
    <source>
        <dbReference type="EMBL" id="CAI6338528.1"/>
    </source>
</evidence>
<name>A0A9W4UKX9_9PLEO</name>
<accession>A0A9W4UKX9</accession>
<reference evidence="1" key="1">
    <citation type="submission" date="2023-01" db="EMBL/GenBank/DDBJ databases">
        <authorList>
            <person name="Van Ghelder C."/>
            <person name="Rancurel C."/>
        </authorList>
    </citation>
    <scope>NUCLEOTIDE SEQUENCE</scope>
    <source>
        <strain evidence="1">CNCM I-4278</strain>
    </source>
</reference>
<evidence type="ECO:0000313" key="2">
    <source>
        <dbReference type="Proteomes" id="UP001152607"/>
    </source>
</evidence>
<keyword evidence="2" id="KW-1185">Reference proteome</keyword>
<dbReference type="EMBL" id="CAOQHR010000008">
    <property type="protein sequence ID" value="CAI6338528.1"/>
    <property type="molecule type" value="Genomic_DNA"/>
</dbReference>
<dbReference type="AlphaFoldDB" id="A0A9W4UKX9"/>
<proteinExistence type="predicted"/>